<evidence type="ECO:0000313" key="1">
    <source>
        <dbReference type="EMBL" id="VFK41859.1"/>
    </source>
</evidence>
<proteinExistence type="predicted"/>
<accession>A0A450YK12</accession>
<sequence>MGQWVARIVSTTASSDGKFCHPEAKRGICNPYSMYFHGKISAESGECPMIIQNHIVANEVTDKQDIKGILC</sequence>
<dbReference type="AlphaFoldDB" id="A0A450YK12"/>
<organism evidence="1">
    <name type="scientific">Candidatus Kentrum sp. TC</name>
    <dbReference type="NCBI Taxonomy" id="2126339"/>
    <lineage>
        <taxon>Bacteria</taxon>
        <taxon>Pseudomonadati</taxon>
        <taxon>Pseudomonadota</taxon>
        <taxon>Gammaproteobacteria</taxon>
        <taxon>Candidatus Kentrum</taxon>
    </lineage>
</organism>
<evidence type="ECO:0000313" key="2">
    <source>
        <dbReference type="EMBL" id="VFK57525.1"/>
    </source>
</evidence>
<gene>
    <name evidence="1" type="ORF">BECKTC1821E_GA0114239_10158</name>
    <name evidence="2" type="ORF">BECKTC1821F_GA0114240_101825</name>
</gene>
<name>A0A450YK12_9GAMM</name>
<dbReference type="EMBL" id="CAADFW010000018">
    <property type="protein sequence ID" value="VFK57525.1"/>
    <property type="molecule type" value="Genomic_DNA"/>
</dbReference>
<protein>
    <submittedName>
        <fullName evidence="1">Uncharacterized protein</fullName>
    </submittedName>
</protein>
<dbReference type="EMBL" id="CAADFT010000015">
    <property type="protein sequence ID" value="VFK41859.1"/>
    <property type="molecule type" value="Genomic_DNA"/>
</dbReference>
<reference evidence="1" key="1">
    <citation type="submission" date="2019-02" db="EMBL/GenBank/DDBJ databases">
        <authorList>
            <person name="Gruber-Vodicka R. H."/>
            <person name="Seah K. B. B."/>
        </authorList>
    </citation>
    <scope>NUCLEOTIDE SEQUENCE</scope>
    <source>
        <strain evidence="1">BECK_BZ125</strain>
        <strain evidence="2">BECK_BZ126</strain>
    </source>
</reference>